<keyword evidence="4" id="KW-0804">Transcription</keyword>
<dbReference type="SUPFAM" id="SSF88946">
    <property type="entry name" value="Sigma2 domain of RNA polymerase sigma factors"/>
    <property type="match status" value="1"/>
</dbReference>
<dbReference type="AlphaFoldDB" id="X0UZ28"/>
<dbReference type="Pfam" id="PF04542">
    <property type="entry name" value="Sigma70_r2"/>
    <property type="match status" value="1"/>
</dbReference>
<dbReference type="InterPro" id="IPR013325">
    <property type="entry name" value="RNA_pol_sigma_r2"/>
</dbReference>
<dbReference type="PANTHER" id="PTHR43133:SF8">
    <property type="entry name" value="RNA POLYMERASE SIGMA FACTOR HI_1459-RELATED"/>
    <property type="match status" value="1"/>
</dbReference>
<dbReference type="InterPro" id="IPR039425">
    <property type="entry name" value="RNA_pol_sigma-70-like"/>
</dbReference>
<keyword evidence="3" id="KW-0238">DNA-binding</keyword>
<proteinExistence type="predicted"/>
<dbReference type="InterPro" id="IPR007627">
    <property type="entry name" value="RNA_pol_sigma70_r2"/>
</dbReference>
<reference evidence="6" key="1">
    <citation type="journal article" date="2014" name="Front. Microbiol.">
        <title>High frequency of phylogenetically diverse reductive dehalogenase-homologous genes in deep subseafloor sedimentary metagenomes.</title>
        <authorList>
            <person name="Kawai M."/>
            <person name="Futagami T."/>
            <person name="Toyoda A."/>
            <person name="Takaki Y."/>
            <person name="Nishi S."/>
            <person name="Hori S."/>
            <person name="Arai W."/>
            <person name="Tsubouchi T."/>
            <person name="Morono Y."/>
            <person name="Uchiyama I."/>
            <person name="Ito T."/>
            <person name="Fujiyama A."/>
            <person name="Inagaki F."/>
            <person name="Takami H."/>
        </authorList>
    </citation>
    <scope>NUCLEOTIDE SEQUENCE</scope>
    <source>
        <strain evidence="6">Expedition CK06-06</strain>
    </source>
</reference>
<evidence type="ECO:0000256" key="2">
    <source>
        <dbReference type="ARBA" id="ARBA00023082"/>
    </source>
</evidence>
<dbReference type="Gene3D" id="1.10.1740.10">
    <property type="match status" value="1"/>
</dbReference>
<dbReference type="EMBL" id="BARS01014464">
    <property type="protein sequence ID" value="GAF93675.1"/>
    <property type="molecule type" value="Genomic_DNA"/>
</dbReference>
<name>X0UZ28_9ZZZZ</name>
<sequence length="62" mass="6991">DKEAIRRVLAGDRDAFAVLVERYQGRAFQLALRVLRDEESARDAVQDALLKAYSALPGFRGR</sequence>
<comment type="caution">
    <text evidence="6">The sequence shown here is derived from an EMBL/GenBank/DDBJ whole genome shotgun (WGS) entry which is preliminary data.</text>
</comment>
<protein>
    <recommendedName>
        <fullName evidence="5">RNA polymerase sigma-70 region 2 domain-containing protein</fullName>
    </recommendedName>
</protein>
<feature type="non-terminal residue" evidence="6">
    <location>
        <position position="1"/>
    </location>
</feature>
<organism evidence="6">
    <name type="scientific">marine sediment metagenome</name>
    <dbReference type="NCBI Taxonomy" id="412755"/>
    <lineage>
        <taxon>unclassified sequences</taxon>
        <taxon>metagenomes</taxon>
        <taxon>ecological metagenomes</taxon>
    </lineage>
</organism>
<evidence type="ECO:0000256" key="3">
    <source>
        <dbReference type="ARBA" id="ARBA00023125"/>
    </source>
</evidence>
<accession>X0UZ28</accession>
<dbReference type="GO" id="GO:0016987">
    <property type="term" value="F:sigma factor activity"/>
    <property type="evidence" value="ECO:0007669"/>
    <property type="project" value="UniProtKB-KW"/>
</dbReference>
<dbReference type="GO" id="GO:0003677">
    <property type="term" value="F:DNA binding"/>
    <property type="evidence" value="ECO:0007669"/>
    <property type="project" value="UniProtKB-KW"/>
</dbReference>
<evidence type="ECO:0000259" key="5">
    <source>
        <dbReference type="Pfam" id="PF04542"/>
    </source>
</evidence>
<dbReference type="GO" id="GO:0006352">
    <property type="term" value="P:DNA-templated transcription initiation"/>
    <property type="evidence" value="ECO:0007669"/>
    <property type="project" value="InterPro"/>
</dbReference>
<feature type="non-terminal residue" evidence="6">
    <location>
        <position position="62"/>
    </location>
</feature>
<evidence type="ECO:0000313" key="6">
    <source>
        <dbReference type="EMBL" id="GAF93675.1"/>
    </source>
</evidence>
<evidence type="ECO:0000256" key="1">
    <source>
        <dbReference type="ARBA" id="ARBA00023015"/>
    </source>
</evidence>
<evidence type="ECO:0000256" key="4">
    <source>
        <dbReference type="ARBA" id="ARBA00023163"/>
    </source>
</evidence>
<feature type="domain" description="RNA polymerase sigma-70 region 2" evidence="5">
    <location>
        <begin position="19"/>
        <end position="61"/>
    </location>
</feature>
<keyword evidence="1" id="KW-0805">Transcription regulation</keyword>
<keyword evidence="2" id="KW-0731">Sigma factor</keyword>
<dbReference type="PANTHER" id="PTHR43133">
    <property type="entry name" value="RNA POLYMERASE ECF-TYPE SIGMA FACTO"/>
    <property type="match status" value="1"/>
</dbReference>
<gene>
    <name evidence="6" type="ORF">S01H1_24362</name>
</gene>